<organism evidence="2 3">
    <name type="scientific">Helicobacter pylori Hp H-42</name>
    <dbReference type="NCBI Taxonomy" id="992047"/>
    <lineage>
        <taxon>Bacteria</taxon>
        <taxon>Pseudomonadati</taxon>
        <taxon>Campylobacterota</taxon>
        <taxon>Epsilonproteobacteria</taxon>
        <taxon>Campylobacterales</taxon>
        <taxon>Helicobacteraceae</taxon>
        <taxon>Helicobacter</taxon>
    </lineage>
</organism>
<keyword evidence="1" id="KW-0812">Transmembrane</keyword>
<proteinExistence type="predicted"/>
<keyword evidence="1" id="KW-1133">Transmembrane helix</keyword>
<comment type="caution">
    <text evidence="2">The sequence shown here is derived from an EMBL/GenBank/DDBJ whole genome shotgun (WGS) entry which is preliminary data.</text>
</comment>
<reference evidence="2 3" key="1">
    <citation type="submission" date="2012-04" db="EMBL/GenBank/DDBJ databases">
        <title>Genome sequence of Helicobacter pylori Hp H-42.</title>
        <authorList>
            <person name="Blanchard T.G."/>
            <person name="Czinn S.J."/>
            <person name="McCracken C."/>
            <person name="Abolude K."/>
            <person name="Maroo A."/>
            <person name="Santana-Cruz I."/>
            <person name="Tallon L.J."/>
            <person name="Ficke F.W.F."/>
        </authorList>
    </citation>
    <scope>NUCLEOTIDE SEQUENCE [LARGE SCALE GENOMIC DNA]</scope>
    <source>
        <strain evidence="2 3">Hp H-42</strain>
    </source>
</reference>
<name>A0AB33XG01_HELPX</name>
<protein>
    <submittedName>
        <fullName evidence="2">Membrane protein</fullName>
    </submittedName>
</protein>
<accession>A0AB33XG01</accession>
<evidence type="ECO:0000313" key="3">
    <source>
        <dbReference type="Proteomes" id="UP000005514"/>
    </source>
</evidence>
<keyword evidence="1" id="KW-0472">Membrane</keyword>
<gene>
    <name evidence="2" type="ORF">HPHPH42_1313</name>
</gene>
<evidence type="ECO:0000256" key="1">
    <source>
        <dbReference type="SAM" id="Phobius"/>
    </source>
</evidence>
<dbReference type="EMBL" id="AKON01000014">
    <property type="protein sequence ID" value="EJB61558.1"/>
    <property type="molecule type" value="Genomic_DNA"/>
</dbReference>
<evidence type="ECO:0000313" key="2">
    <source>
        <dbReference type="EMBL" id="EJB61558.1"/>
    </source>
</evidence>
<feature type="transmembrane region" description="Helical" evidence="1">
    <location>
        <begin position="14"/>
        <end position="33"/>
    </location>
</feature>
<dbReference type="AlphaFoldDB" id="A0AB33XG01"/>
<sequence>MISLGFDFLTECVFVAKISGFVIFLFFILRYICLISH</sequence>
<dbReference type="Proteomes" id="UP000005514">
    <property type="component" value="Unassembled WGS sequence"/>
</dbReference>